<dbReference type="GO" id="GO:0005085">
    <property type="term" value="F:guanyl-nucleotide exchange factor activity"/>
    <property type="evidence" value="ECO:0007669"/>
    <property type="project" value="InterPro"/>
</dbReference>
<dbReference type="InterPro" id="IPR000219">
    <property type="entry name" value="DH_dom"/>
</dbReference>
<dbReference type="Proteomes" id="UP001146793">
    <property type="component" value="Unassembled WGS sequence"/>
</dbReference>
<protein>
    <recommendedName>
        <fullName evidence="2">DH domain-containing protein</fullName>
    </recommendedName>
</protein>
<dbReference type="Gene3D" id="1.20.900.10">
    <property type="entry name" value="Dbl homology (DH) domain"/>
    <property type="match status" value="1"/>
</dbReference>
<reference evidence="3" key="1">
    <citation type="submission" date="2022-08" db="EMBL/GenBank/DDBJ databases">
        <title>Novel sulphate-reducing endosymbionts in the free-living metamonad Anaeramoeba.</title>
        <authorList>
            <person name="Jerlstrom-Hultqvist J."/>
            <person name="Cepicka I."/>
            <person name="Gallot-Lavallee L."/>
            <person name="Salas-Leiva D."/>
            <person name="Curtis B.A."/>
            <person name="Zahonova K."/>
            <person name="Pipaliya S."/>
            <person name="Dacks J."/>
            <person name="Roger A.J."/>
        </authorList>
    </citation>
    <scope>NUCLEOTIDE SEQUENCE</scope>
    <source>
        <strain evidence="3">Busselton2</strain>
    </source>
</reference>
<feature type="domain" description="DH" evidence="2">
    <location>
        <begin position="23"/>
        <end position="209"/>
    </location>
</feature>
<dbReference type="SMART" id="SM00325">
    <property type="entry name" value="RhoGEF"/>
    <property type="match status" value="1"/>
</dbReference>
<comment type="caution">
    <text evidence="3">The sequence shown here is derived from an EMBL/GenBank/DDBJ whole genome shotgun (WGS) entry which is preliminary data.</text>
</comment>
<dbReference type="PANTHER" id="PTHR23084:SF263">
    <property type="entry name" value="MORN REPEAT-CONTAINING PROTEIN 1"/>
    <property type="match status" value="1"/>
</dbReference>
<sequence>MEKLTTDWEKIKQGIIPYGPENKRSEIFLSIVEGEREYLRKLNEFETKYLKRLKNEDIDSAILGNLEIQKICINFTQLIEFGEMFLNNLENFKKNYNYKSRISEVFLLYINEFQEHYRQYFIGYPNASDIINSRFQNKNVINFFEKNFKLKNGKSDFLQLIRIPLNHIKTNHILIEELLFYTSPNDEDYAQLKTIEKLLGTLISSTDKNPIFRVPFDSKTNELLARKKQIFSTVGSVLEYNKHTRHVGKDAIIIVFERGLVICFSNKMDFTYQFLVECDIASLFLNLNSDISLKVENALTIISPVIEITVSVKEKNKLITILDDCLRRLLPTSISLTNIERETEFYFKTKIKYIGSIKKGNLNGYGKLIYLNGTTFEGNFKNNIKHGKGKLIFPNGFKIIGNWEKNVPHGFCELYFSDHSIYKGYFLNGQRNLIGHLTLPNNGLFKGYFINDLIVGKGEIKFPSGQLYNGSFKNGYLNEFGVFENIDGSVYFGNWENNLKSGKGQYFYSNGDVYYGNWYKNLRHGKGIFQTSTTKYIGEWYKDKQHGVGIFWYDKNHIYYGDFLRGARSGKGKYYSYNVEYEGMWSNNLPNGYGSLKIYSNDFNIIQSNNLSFQNVPNNKFLQNFQKLFLIFNNIEINNEKVKIKIVGIWKDGLPHGKIKYDVIGKLKYEGIMSFGQKSEKGKVDFLNGKRIITNFLNDQIQLNTDLLFETDKISNEKIRLHYQESGKNYFNQITQKIEDDLNKKQVERIFEKSDLWILPPLEITFINQLF</sequence>
<organism evidence="3 4">
    <name type="scientific">Anaeramoeba flamelloides</name>
    <dbReference type="NCBI Taxonomy" id="1746091"/>
    <lineage>
        <taxon>Eukaryota</taxon>
        <taxon>Metamonada</taxon>
        <taxon>Anaeramoebidae</taxon>
        <taxon>Anaeramoeba</taxon>
    </lineage>
</organism>
<dbReference type="Pfam" id="PF00621">
    <property type="entry name" value="RhoGEF"/>
    <property type="match status" value="1"/>
</dbReference>
<dbReference type="SUPFAM" id="SSF82185">
    <property type="entry name" value="Histone H3 K4-specific methyltransferase SET7/9 N-terminal domain"/>
    <property type="match status" value="3"/>
</dbReference>
<dbReference type="EMBL" id="JANTQA010000047">
    <property type="protein sequence ID" value="KAJ3433078.1"/>
    <property type="molecule type" value="Genomic_DNA"/>
</dbReference>
<evidence type="ECO:0000313" key="4">
    <source>
        <dbReference type="Proteomes" id="UP001146793"/>
    </source>
</evidence>
<dbReference type="SUPFAM" id="SSF48065">
    <property type="entry name" value="DBL homology domain (DH-domain)"/>
    <property type="match status" value="1"/>
</dbReference>
<dbReference type="InterPro" id="IPR003409">
    <property type="entry name" value="MORN"/>
</dbReference>
<dbReference type="AlphaFoldDB" id="A0AAV7YTI6"/>
<proteinExistence type="predicted"/>
<dbReference type="InterPro" id="IPR035899">
    <property type="entry name" value="DBL_dom_sf"/>
</dbReference>
<evidence type="ECO:0000256" key="1">
    <source>
        <dbReference type="ARBA" id="ARBA00022737"/>
    </source>
</evidence>
<accession>A0AAV7YTI6</accession>
<dbReference type="PROSITE" id="PS50010">
    <property type="entry name" value="DH_2"/>
    <property type="match status" value="1"/>
</dbReference>
<evidence type="ECO:0000313" key="3">
    <source>
        <dbReference type="EMBL" id="KAJ3433078.1"/>
    </source>
</evidence>
<gene>
    <name evidence="3" type="ORF">M0812_22028</name>
</gene>
<dbReference type="Gene3D" id="2.20.110.10">
    <property type="entry name" value="Histone H3 K4-specific methyltransferase SET7/9 N-terminal domain"/>
    <property type="match status" value="3"/>
</dbReference>
<dbReference type="PANTHER" id="PTHR23084">
    <property type="entry name" value="PHOSPHATIDYLINOSITOL-4-PHOSPHATE 5-KINASE RELATED"/>
    <property type="match status" value="1"/>
</dbReference>
<dbReference type="SMART" id="SM00698">
    <property type="entry name" value="MORN"/>
    <property type="match status" value="10"/>
</dbReference>
<keyword evidence="1" id="KW-0677">Repeat</keyword>
<evidence type="ECO:0000259" key="2">
    <source>
        <dbReference type="PROSITE" id="PS50010"/>
    </source>
</evidence>
<dbReference type="Pfam" id="PF02493">
    <property type="entry name" value="MORN"/>
    <property type="match status" value="11"/>
</dbReference>
<name>A0AAV7YTI6_9EUKA</name>